<comment type="function">
    <text evidence="1">Part of the ABC transporter FtsEX involved in cellular division.</text>
</comment>
<sequence length="301" mass="33486">MRLQFILSEIWIGLRRNMSMAVSVVLVTMVSLFFLGFGLLARSQVDTMKDYWYDRVQVSIFLCTNNSDTPSCAAGPVTDEQRQQIKSQLDEMKPLVKEVFHESPQEAYQRFKVQFKNSPIVDNVKPDQMPESYRVRLSDPSKYAVISSSFQGAPGVEQVQDQRALLDKFFTALNIMSLCAVGLSGAMVLCAILLMVTTIRQTAFSRRRETGIMRLVGASAFVIQLPFIMETVIATLVGCALAVGLLWATVHYGVTGFLATILPIGFVGVGDVWAMTPWLVGSGAALAMVTSWFTLRRYLRV</sequence>
<evidence type="ECO:0000256" key="6">
    <source>
        <dbReference type="ARBA" id="ARBA00022475"/>
    </source>
</evidence>
<dbReference type="PANTHER" id="PTHR47755">
    <property type="entry name" value="CELL DIVISION PROTEIN FTSX"/>
    <property type="match status" value="1"/>
</dbReference>
<keyword evidence="10 12" id="KW-0472">Membrane</keyword>
<dbReference type="InterPro" id="IPR040690">
    <property type="entry name" value="FtsX_ECD"/>
</dbReference>
<dbReference type="PANTHER" id="PTHR47755:SF1">
    <property type="entry name" value="CELL DIVISION PROTEIN FTSX"/>
    <property type="match status" value="1"/>
</dbReference>
<dbReference type="EMBL" id="VFOQ01000001">
    <property type="protein sequence ID" value="TQL59478.1"/>
    <property type="molecule type" value="Genomic_DNA"/>
</dbReference>
<evidence type="ECO:0000259" key="14">
    <source>
        <dbReference type="Pfam" id="PF02687"/>
    </source>
</evidence>
<keyword evidence="8 13" id="KW-0812">Transmembrane</keyword>
<evidence type="ECO:0000256" key="8">
    <source>
        <dbReference type="ARBA" id="ARBA00022692"/>
    </source>
</evidence>
<keyword evidence="9 13" id="KW-1133">Transmembrane helix</keyword>
<evidence type="ECO:0000256" key="2">
    <source>
        <dbReference type="ARBA" id="ARBA00004651"/>
    </source>
</evidence>
<dbReference type="GO" id="GO:0005886">
    <property type="term" value="C:plasma membrane"/>
    <property type="evidence" value="ECO:0007669"/>
    <property type="project" value="UniProtKB-SubCell"/>
</dbReference>
<feature type="domain" description="ABC3 transporter permease C-terminal" evidence="14">
    <location>
        <begin position="183"/>
        <end position="300"/>
    </location>
</feature>
<comment type="similarity">
    <text evidence="3 12">Belongs to the ABC-4 integral membrane protein family. FtsX subfamily.</text>
</comment>
<dbReference type="Proteomes" id="UP000319514">
    <property type="component" value="Unassembled WGS sequence"/>
</dbReference>
<dbReference type="NCBIfam" id="NF038346">
    <property type="entry name" value="FtsX_actino"/>
    <property type="match status" value="1"/>
</dbReference>
<protein>
    <recommendedName>
        <fullName evidence="5 12">Cell division protein FtsX</fullName>
    </recommendedName>
</protein>
<evidence type="ECO:0000256" key="4">
    <source>
        <dbReference type="ARBA" id="ARBA00011160"/>
    </source>
</evidence>
<evidence type="ECO:0000256" key="1">
    <source>
        <dbReference type="ARBA" id="ARBA00003552"/>
    </source>
</evidence>
<feature type="domain" description="FtsX extracellular" evidence="15">
    <location>
        <begin position="56"/>
        <end position="159"/>
    </location>
</feature>
<keyword evidence="17" id="KW-1185">Reference proteome</keyword>
<proteinExistence type="inferred from homology"/>
<dbReference type="RefSeq" id="WP_141787498.1">
    <property type="nucleotide sequence ID" value="NZ_BAAAKX010000013.1"/>
</dbReference>
<dbReference type="InterPro" id="IPR004513">
    <property type="entry name" value="FtsX"/>
</dbReference>
<organism evidence="16 17">
    <name type="scientific">Oryzihumus leptocrescens</name>
    <dbReference type="NCBI Taxonomy" id="297536"/>
    <lineage>
        <taxon>Bacteria</taxon>
        <taxon>Bacillati</taxon>
        <taxon>Actinomycetota</taxon>
        <taxon>Actinomycetes</taxon>
        <taxon>Micrococcales</taxon>
        <taxon>Intrasporangiaceae</taxon>
        <taxon>Oryzihumus</taxon>
    </lineage>
</organism>
<evidence type="ECO:0000259" key="15">
    <source>
        <dbReference type="Pfam" id="PF18075"/>
    </source>
</evidence>
<keyword evidence="11 12" id="KW-0131">Cell cycle</keyword>
<dbReference type="Pfam" id="PF02687">
    <property type="entry name" value="FtsX"/>
    <property type="match status" value="1"/>
</dbReference>
<feature type="transmembrane region" description="Helical" evidence="13">
    <location>
        <begin position="275"/>
        <end position="295"/>
    </location>
</feature>
<evidence type="ECO:0000256" key="13">
    <source>
        <dbReference type="SAM" id="Phobius"/>
    </source>
</evidence>
<reference evidence="16 17" key="1">
    <citation type="submission" date="2019-06" db="EMBL/GenBank/DDBJ databases">
        <title>Sequencing the genomes of 1000 actinobacteria strains.</title>
        <authorList>
            <person name="Klenk H.-P."/>
        </authorList>
    </citation>
    <scope>NUCLEOTIDE SEQUENCE [LARGE SCALE GENOMIC DNA]</scope>
    <source>
        <strain evidence="16 17">DSM 18082</strain>
    </source>
</reference>
<keyword evidence="7 12" id="KW-0132">Cell division</keyword>
<feature type="transmembrane region" description="Helical" evidence="13">
    <location>
        <begin position="250"/>
        <end position="269"/>
    </location>
</feature>
<comment type="subunit">
    <text evidence="4">Forms a membrane-associated complex with FtsE.</text>
</comment>
<evidence type="ECO:0000256" key="11">
    <source>
        <dbReference type="ARBA" id="ARBA00023306"/>
    </source>
</evidence>
<comment type="caution">
    <text evidence="16">The sequence shown here is derived from an EMBL/GenBank/DDBJ whole genome shotgun (WGS) entry which is preliminary data.</text>
</comment>
<feature type="transmembrane region" description="Helical" evidence="13">
    <location>
        <begin position="172"/>
        <end position="196"/>
    </location>
</feature>
<evidence type="ECO:0000256" key="7">
    <source>
        <dbReference type="ARBA" id="ARBA00022618"/>
    </source>
</evidence>
<feature type="transmembrane region" description="Helical" evidence="13">
    <location>
        <begin position="216"/>
        <end position="243"/>
    </location>
</feature>
<gene>
    <name evidence="16" type="ORF">FB474_0832</name>
</gene>
<accession>A0A542ZGM1</accession>
<dbReference type="Pfam" id="PF18075">
    <property type="entry name" value="FtsX_ECD"/>
    <property type="match status" value="1"/>
</dbReference>
<dbReference type="InterPro" id="IPR047929">
    <property type="entry name" value="FtsX_actino"/>
</dbReference>
<feature type="transmembrane region" description="Helical" evidence="13">
    <location>
        <begin position="20"/>
        <end position="41"/>
    </location>
</feature>
<dbReference type="InterPro" id="IPR003838">
    <property type="entry name" value="ABC3_permease_C"/>
</dbReference>
<dbReference type="PIRSF" id="PIRSF003097">
    <property type="entry name" value="FtsX"/>
    <property type="match status" value="1"/>
</dbReference>
<dbReference type="GO" id="GO:0051301">
    <property type="term" value="P:cell division"/>
    <property type="evidence" value="ECO:0007669"/>
    <property type="project" value="UniProtKB-KW"/>
</dbReference>
<keyword evidence="6 12" id="KW-1003">Cell membrane</keyword>
<dbReference type="Gene3D" id="3.30.70.3040">
    <property type="match status" value="1"/>
</dbReference>
<evidence type="ECO:0000256" key="3">
    <source>
        <dbReference type="ARBA" id="ARBA00007379"/>
    </source>
</evidence>
<evidence type="ECO:0000256" key="10">
    <source>
        <dbReference type="ARBA" id="ARBA00023136"/>
    </source>
</evidence>
<dbReference type="OrthoDB" id="9812531at2"/>
<evidence type="ECO:0000313" key="17">
    <source>
        <dbReference type="Proteomes" id="UP000319514"/>
    </source>
</evidence>
<evidence type="ECO:0000256" key="12">
    <source>
        <dbReference type="PIRNR" id="PIRNR003097"/>
    </source>
</evidence>
<evidence type="ECO:0000256" key="9">
    <source>
        <dbReference type="ARBA" id="ARBA00022989"/>
    </source>
</evidence>
<evidence type="ECO:0000256" key="5">
    <source>
        <dbReference type="ARBA" id="ARBA00021907"/>
    </source>
</evidence>
<evidence type="ECO:0000313" key="16">
    <source>
        <dbReference type="EMBL" id="TQL59478.1"/>
    </source>
</evidence>
<dbReference type="AlphaFoldDB" id="A0A542ZGM1"/>
<name>A0A542ZGM1_9MICO</name>
<comment type="subcellular location">
    <subcellularLocation>
        <location evidence="2">Cell membrane</location>
        <topology evidence="2">Multi-pass membrane protein</topology>
    </subcellularLocation>
</comment>